<feature type="topological domain" description="Cytoplasmic" evidence="7">
    <location>
        <begin position="1"/>
        <end position="615"/>
    </location>
</feature>
<comment type="subcellular location">
    <subcellularLocation>
        <location evidence="6">Nucleus outer membrane</location>
        <topology evidence="6">Single-pass type IV membrane protein</topology>
    </subcellularLocation>
</comment>
<accession>A0A9D3TB66</accession>
<proteinExistence type="inferred from homology"/>
<dbReference type="SMART" id="SM00150">
    <property type="entry name" value="SPEC"/>
    <property type="match status" value="2"/>
</dbReference>
<feature type="transmembrane region" description="Helical" evidence="9">
    <location>
        <begin position="618"/>
        <end position="635"/>
    </location>
</feature>
<feature type="compositionally biased region" description="Polar residues" evidence="8">
    <location>
        <begin position="1"/>
        <end position="12"/>
    </location>
</feature>
<dbReference type="PANTHER" id="PTHR21640:SF1">
    <property type="entry name" value="NESPRIN-4"/>
    <property type="match status" value="1"/>
</dbReference>
<reference evidence="11" key="1">
    <citation type="submission" date="2021-01" db="EMBL/GenBank/DDBJ databases">
        <authorList>
            <person name="Zahm M."/>
            <person name="Roques C."/>
            <person name="Cabau C."/>
            <person name="Klopp C."/>
            <person name="Donnadieu C."/>
            <person name="Jouanno E."/>
            <person name="Lampietro C."/>
            <person name="Louis A."/>
            <person name="Herpin A."/>
            <person name="Echchiki A."/>
            <person name="Berthelot C."/>
            <person name="Parey E."/>
            <person name="Roest-Crollius H."/>
            <person name="Braasch I."/>
            <person name="Postlethwait J."/>
            <person name="Bobe J."/>
            <person name="Montfort J."/>
            <person name="Bouchez O."/>
            <person name="Begum T."/>
            <person name="Mejri S."/>
            <person name="Adams A."/>
            <person name="Chen W.-J."/>
            <person name="Guiguen Y."/>
        </authorList>
    </citation>
    <scope>NUCLEOTIDE SEQUENCE</scope>
    <source>
        <strain evidence="11">YG-15Mar2019-1</strain>
        <tissue evidence="11">Brain</tissue>
    </source>
</reference>
<feature type="region of interest" description="Disordered" evidence="8">
    <location>
        <begin position="404"/>
        <end position="438"/>
    </location>
</feature>
<sequence>MQRCQEGSSPQQGPRKVAMETAWSGGIGGDSPHGENEKPTTPRLSTESYPESADSGYSECCHPTPPESYGTCHDWPSVGCLSQDGTTSVERYIQLEKKWLLWHEFMKAHSEFDDWLRLAEKTAASPNSAHVLYVTAKEELKKFEGLQTETRARLAQLDGLNQQRRVLTRHFGGAMGGRLAGVARDCSQRWDRVSRAVDSICRRLKHFVTQREDFESQREEMAIWLADMDLRLTEVEHFSGKDTREKMQQLQSFQEAVGENTVRLNSLLERGEALIQRSEPADAQDIEGGLQELLLYCARVFEGVGQLHTRLLSMRLVFEEDWLLAPPPDSGCPSETPLEDEGVFERGSLPDLQAPRTPPSSDHLVLEWDPSVDVGGSVSLDDADSSYFSAITGLYNMEEPLSKDAKRRSYLSTEGSSSDVTPAGTPGKSTESNMEPASPGLFTQTLAPGMLSLCCAGPSREGPLRLFPQKTSTPSEHSPEPVAFDPERISAWLGYIPAVQERKPCSKAVQTEHAQEFVARSVTHSNSAQRCPWPSPSFEQRDTPGSAQSLDCEACPDWTSRRRHPSPQSPEERPCQPALSEAKIDIEQRLEEASPRRASCGPWPLGAPRFARMLRASILLYVPVALLLALFAWLPPGPQGPGCHRGNTLARSFHLMLHYVNGPPPT</sequence>
<gene>
    <name evidence="11" type="ORF">MATL_G00116930</name>
</gene>
<dbReference type="InterPro" id="IPR030268">
    <property type="entry name" value="SYNE4"/>
</dbReference>
<dbReference type="CDD" id="cd00176">
    <property type="entry name" value="SPEC"/>
    <property type="match status" value="1"/>
</dbReference>
<feature type="compositionally biased region" description="Polar residues" evidence="8">
    <location>
        <begin position="410"/>
        <end position="420"/>
    </location>
</feature>
<dbReference type="Pfam" id="PF10541">
    <property type="entry name" value="KASH"/>
    <property type="match status" value="1"/>
</dbReference>
<dbReference type="SUPFAM" id="SSF46966">
    <property type="entry name" value="Spectrin repeat"/>
    <property type="match status" value="2"/>
</dbReference>
<dbReference type="GO" id="GO:0034993">
    <property type="term" value="C:meiotic nuclear membrane microtubule tethering complex"/>
    <property type="evidence" value="ECO:0007669"/>
    <property type="project" value="InterPro"/>
</dbReference>
<feature type="region of interest" description="Disordered" evidence="8">
    <location>
        <begin position="1"/>
        <end position="59"/>
    </location>
</feature>
<evidence type="ECO:0000256" key="5">
    <source>
        <dbReference type="ARBA" id="ARBA00023242"/>
    </source>
</evidence>
<name>A0A9D3TB66_MEGAT</name>
<comment type="similarity">
    <text evidence="1">Belongs to the nesprin family.</text>
</comment>
<evidence type="ECO:0000256" key="2">
    <source>
        <dbReference type="ARBA" id="ARBA00022692"/>
    </source>
</evidence>
<feature type="compositionally biased region" description="Polar residues" evidence="8">
    <location>
        <begin position="427"/>
        <end position="438"/>
    </location>
</feature>
<feature type="domain" description="KASH" evidence="10">
    <location>
        <begin position="607"/>
        <end position="666"/>
    </location>
</feature>
<dbReference type="Gene3D" id="1.20.58.60">
    <property type="match status" value="2"/>
</dbReference>
<evidence type="ECO:0000313" key="12">
    <source>
        <dbReference type="Proteomes" id="UP001046870"/>
    </source>
</evidence>
<dbReference type="SMART" id="SM01249">
    <property type="entry name" value="KASH"/>
    <property type="match status" value="1"/>
</dbReference>
<keyword evidence="3 9" id="KW-1133">Transmembrane helix</keyword>
<organism evidence="11 12">
    <name type="scientific">Megalops atlanticus</name>
    <name type="common">Tarpon</name>
    <name type="synonym">Clupea gigantea</name>
    <dbReference type="NCBI Taxonomy" id="7932"/>
    <lineage>
        <taxon>Eukaryota</taxon>
        <taxon>Metazoa</taxon>
        <taxon>Chordata</taxon>
        <taxon>Craniata</taxon>
        <taxon>Vertebrata</taxon>
        <taxon>Euteleostomi</taxon>
        <taxon>Actinopterygii</taxon>
        <taxon>Neopterygii</taxon>
        <taxon>Teleostei</taxon>
        <taxon>Elopiformes</taxon>
        <taxon>Megalopidae</taxon>
        <taxon>Megalops</taxon>
    </lineage>
</organism>
<evidence type="ECO:0000259" key="10">
    <source>
        <dbReference type="PROSITE" id="PS51049"/>
    </source>
</evidence>
<feature type="topological domain" description="Perinuclear space" evidence="7">
    <location>
        <begin position="637"/>
        <end position="666"/>
    </location>
</feature>
<dbReference type="AlphaFoldDB" id="A0A9D3TB66"/>
<feature type="region of interest" description="Disordered" evidence="8">
    <location>
        <begin position="525"/>
        <end position="579"/>
    </location>
</feature>
<keyword evidence="12" id="KW-1185">Reference proteome</keyword>
<evidence type="ECO:0000256" key="6">
    <source>
        <dbReference type="ARBA" id="ARBA00046312"/>
    </source>
</evidence>
<dbReference type="InterPro" id="IPR012315">
    <property type="entry name" value="KASH"/>
</dbReference>
<dbReference type="OrthoDB" id="8676767at2759"/>
<dbReference type="Proteomes" id="UP001046870">
    <property type="component" value="Chromosome 9"/>
</dbReference>
<dbReference type="PANTHER" id="PTHR21640">
    <property type="match status" value="1"/>
</dbReference>
<evidence type="ECO:0000256" key="9">
    <source>
        <dbReference type="SAM" id="Phobius"/>
    </source>
</evidence>
<evidence type="ECO:0000256" key="4">
    <source>
        <dbReference type="ARBA" id="ARBA00023136"/>
    </source>
</evidence>
<keyword evidence="4 7" id="KW-0472">Membrane</keyword>
<evidence type="ECO:0000256" key="7">
    <source>
        <dbReference type="PROSITE-ProRule" id="PRU00385"/>
    </source>
</evidence>
<dbReference type="InterPro" id="IPR018159">
    <property type="entry name" value="Spectrin/alpha-actinin"/>
</dbReference>
<comment type="caution">
    <text evidence="11">The sequence shown here is derived from an EMBL/GenBank/DDBJ whole genome shotgun (WGS) entry which is preliminary data.</text>
</comment>
<evidence type="ECO:0000256" key="8">
    <source>
        <dbReference type="SAM" id="MobiDB-lite"/>
    </source>
</evidence>
<evidence type="ECO:0000313" key="11">
    <source>
        <dbReference type="EMBL" id="KAG7470727.1"/>
    </source>
</evidence>
<dbReference type="EMBL" id="JAFDVH010000009">
    <property type="protein sequence ID" value="KAG7470727.1"/>
    <property type="molecule type" value="Genomic_DNA"/>
</dbReference>
<dbReference type="GO" id="GO:0005640">
    <property type="term" value="C:nuclear outer membrane"/>
    <property type="evidence" value="ECO:0007669"/>
    <property type="project" value="UniProtKB-SubCell"/>
</dbReference>
<evidence type="ECO:0000256" key="3">
    <source>
        <dbReference type="ARBA" id="ARBA00022989"/>
    </source>
</evidence>
<protein>
    <recommendedName>
        <fullName evidence="10">KASH domain-containing protein</fullName>
    </recommendedName>
</protein>
<dbReference type="PROSITE" id="PS51049">
    <property type="entry name" value="KASH"/>
    <property type="match status" value="1"/>
</dbReference>
<keyword evidence="2 7" id="KW-0812">Transmembrane</keyword>
<evidence type="ECO:0000256" key="1">
    <source>
        <dbReference type="ARBA" id="ARBA00008619"/>
    </source>
</evidence>
<keyword evidence="5" id="KW-0539">Nucleus</keyword>